<keyword evidence="2" id="KW-0645">Protease</keyword>
<organism evidence="7 8">
    <name type="scientific">Rhizophlyctis rosea</name>
    <dbReference type="NCBI Taxonomy" id="64517"/>
    <lineage>
        <taxon>Eukaryota</taxon>
        <taxon>Fungi</taxon>
        <taxon>Fungi incertae sedis</taxon>
        <taxon>Chytridiomycota</taxon>
        <taxon>Chytridiomycota incertae sedis</taxon>
        <taxon>Chytridiomycetes</taxon>
        <taxon>Rhizophlyctidales</taxon>
        <taxon>Rhizophlyctidaceae</taxon>
        <taxon>Rhizophlyctis</taxon>
    </lineage>
</organism>
<feature type="compositionally biased region" description="Basic and acidic residues" evidence="4">
    <location>
        <begin position="507"/>
        <end position="521"/>
    </location>
</feature>
<dbReference type="EMBL" id="JADGJD010000286">
    <property type="protein sequence ID" value="KAJ3052534.1"/>
    <property type="molecule type" value="Genomic_DNA"/>
</dbReference>
<reference evidence="7" key="1">
    <citation type="submission" date="2020-05" db="EMBL/GenBank/DDBJ databases">
        <title>Phylogenomic resolution of chytrid fungi.</title>
        <authorList>
            <person name="Stajich J.E."/>
            <person name="Amses K."/>
            <person name="Simmons R."/>
            <person name="Seto K."/>
            <person name="Myers J."/>
            <person name="Bonds A."/>
            <person name="Quandt C.A."/>
            <person name="Barry K."/>
            <person name="Liu P."/>
            <person name="Grigoriev I."/>
            <person name="Longcore J.E."/>
            <person name="James T.Y."/>
        </authorList>
    </citation>
    <scope>NUCLEOTIDE SEQUENCE</scope>
    <source>
        <strain evidence="7">JEL0318</strain>
    </source>
</reference>
<evidence type="ECO:0000259" key="5">
    <source>
        <dbReference type="PROSITE" id="PS51352"/>
    </source>
</evidence>
<dbReference type="Gene3D" id="3.90.1720.30">
    <property type="entry name" value="PPPDE domains"/>
    <property type="match status" value="1"/>
</dbReference>
<dbReference type="Proteomes" id="UP001212841">
    <property type="component" value="Unassembled WGS sequence"/>
</dbReference>
<dbReference type="Gene3D" id="3.40.30.10">
    <property type="entry name" value="Glutaredoxin"/>
    <property type="match status" value="1"/>
</dbReference>
<dbReference type="InterPro" id="IPR042266">
    <property type="entry name" value="PPPDE_sf"/>
</dbReference>
<dbReference type="GO" id="GO:0008233">
    <property type="term" value="F:peptidase activity"/>
    <property type="evidence" value="ECO:0007669"/>
    <property type="project" value="UniProtKB-KW"/>
</dbReference>
<keyword evidence="3" id="KW-0378">Hydrolase</keyword>
<dbReference type="GO" id="GO:0006508">
    <property type="term" value="P:proteolysis"/>
    <property type="evidence" value="ECO:0007669"/>
    <property type="project" value="UniProtKB-KW"/>
</dbReference>
<evidence type="ECO:0008006" key="9">
    <source>
        <dbReference type="Google" id="ProtNLM"/>
    </source>
</evidence>
<dbReference type="CDD" id="cd02947">
    <property type="entry name" value="TRX_family"/>
    <property type="match status" value="1"/>
</dbReference>
<accession>A0AAD5SD23</accession>
<dbReference type="PROSITE" id="PS51858">
    <property type="entry name" value="PPPDE"/>
    <property type="match status" value="1"/>
</dbReference>
<protein>
    <recommendedName>
        <fullName evidence="9">Thioredoxin</fullName>
    </recommendedName>
</protein>
<evidence type="ECO:0000313" key="8">
    <source>
        <dbReference type="Proteomes" id="UP001212841"/>
    </source>
</evidence>
<dbReference type="InterPro" id="IPR008580">
    <property type="entry name" value="PPPDE_dom"/>
</dbReference>
<comment type="caution">
    <text evidence="7">The sequence shown here is derived from an EMBL/GenBank/DDBJ whole genome shotgun (WGS) entry which is preliminary data.</text>
</comment>
<dbReference type="Pfam" id="PF00085">
    <property type="entry name" value="Thioredoxin"/>
    <property type="match status" value="1"/>
</dbReference>
<dbReference type="Pfam" id="PF05903">
    <property type="entry name" value="Peptidase_C97"/>
    <property type="match status" value="1"/>
</dbReference>
<name>A0AAD5SD23_9FUNG</name>
<dbReference type="PANTHER" id="PTHR12378:SF7">
    <property type="entry name" value="DESUMOYLATING ISOPEPTIDASE 1"/>
    <property type="match status" value="1"/>
</dbReference>
<evidence type="ECO:0000259" key="6">
    <source>
        <dbReference type="PROSITE" id="PS51858"/>
    </source>
</evidence>
<feature type="domain" description="Thioredoxin" evidence="5">
    <location>
        <begin position="155"/>
        <end position="291"/>
    </location>
</feature>
<dbReference type="InterPro" id="IPR036249">
    <property type="entry name" value="Thioredoxin-like_sf"/>
</dbReference>
<evidence type="ECO:0000256" key="1">
    <source>
        <dbReference type="ARBA" id="ARBA00008140"/>
    </source>
</evidence>
<comment type="similarity">
    <text evidence="1">Belongs to the DeSI family.</text>
</comment>
<sequence>MSDSNGSPVKLYVYDLSQGMARMLSVQLTGRQIDGIWHTSVVVYGKEYYFGQGILVASPGPYRVLWFWFDMGHTQIPQDVFLEYIDTLRGVWTADKYHLLDNNCNSFSNEVCNFLVGKNIPPHITSLPAEFLETPFGRSMLPMLENMFGPSALARPAGTSEPSASVLASTAAAPRKAVRAIVNLAELDNLIANERCVAVDFTSATCGPCRVISPEFERLVEERAAAGGGVSGTGGKIVGVKVEIGMAREIAAKYQISATPTFMFFLDGKQFHEFKGANTQELKNSLDLLLYTAYPPHPHSTISTRTLDSFPRSPILYTQTTQITGIFGKLTTSIEQSGIKVNIDVLRNVQSAMGEKYEAKTASSLRMPAGWQELIKQMLTSLPLESLFPVVDVVRLLVLEEPVREYYVKDGAFNIAVVERNNRENNSASNPAQEDEGIHEEWVSEMVAALGRALEDEEEDEIVLRLLASLGYLLRLAPGAIVQLAAVTGLDSTLDTKRSSREQALPDLRKESKTNEKVHKELDRKEKIVGLAKEVKELT</sequence>
<dbReference type="Gene3D" id="1.25.10.10">
    <property type="entry name" value="Leucine-rich Repeat Variant"/>
    <property type="match status" value="1"/>
</dbReference>
<evidence type="ECO:0000256" key="3">
    <source>
        <dbReference type="ARBA" id="ARBA00022801"/>
    </source>
</evidence>
<dbReference type="Pfam" id="PF08324">
    <property type="entry name" value="PUL"/>
    <property type="match status" value="2"/>
</dbReference>
<gene>
    <name evidence="7" type="ORF">HK097_006100</name>
</gene>
<dbReference type="AlphaFoldDB" id="A0AAD5SD23"/>
<dbReference type="InterPro" id="IPR013766">
    <property type="entry name" value="Thioredoxin_domain"/>
</dbReference>
<feature type="region of interest" description="Disordered" evidence="4">
    <location>
        <begin position="495"/>
        <end position="521"/>
    </location>
</feature>
<feature type="domain" description="PPPDE" evidence="6">
    <location>
        <begin position="7"/>
        <end position="145"/>
    </location>
</feature>
<keyword evidence="8" id="KW-1185">Reference proteome</keyword>
<proteinExistence type="inferred from homology"/>
<dbReference type="SUPFAM" id="SSF52833">
    <property type="entry name" value="Thioredoxin-like"/>
    <property type="match status" value="1"/>
</dbReference>
<evidence type="ECO:0000256" key="2">
    <source>
        <dbReference type="ARBA" id="ARBA00022670"/>
    </source>
</evidence>
<dbReference type="InterPro" id="IPR013535">
    <property type="entry name" value="PUL_dom"/>
</dbReference>
<evidence type="ECO:0000313" key="7">
    <source>
        <dbReference type="EMBL" id="KAJ3052534.1"/>
    </source>
</evidence>
<evidence type="ECO:0000256" key="4">
    <source>
        <dbReference type="SAM" id="MobiDB-lite"/>
    </source>
</evidence>
<dbReference type="PROSITE" id="PS51352">
    <property type="entry name" value="THIOREDOXIN_2"/>
    <property type="match status" value="1"/>
</dbReference>
<dbReference type="GO" id="GO:0070646">
    <property type="term" value="P:protein modification by small protein removal"/>
    <property type="evidence" value="ECO:0007669"/>
    <property type="project" value="TreeGrafter"/>
</dbReference>
<dbReference type="SMART" id="SM01179">
    <property type="entry name" value="DUF862"/>
    <property type="match status" value="1"/>
</dbReference>
<dbReference type="InterPro" id="IPR011989">
    <property type="entry name" value="ARM-like"/>
</dbReference>
<dbReference type="PANTHER" id="PTHR12378">
    <property type="entry name" value="DESUMOYLATING ISOPEPTIDASE"/>
    <property type="match status" value="1"/>
</dbReference>